<organism evidence="1 2">
    <name type="scientific">Brumicola blandensis</name>
    <dbReference type="NCBI Taxonomy" id="3075611"/>
    <lineage>
        <taxon>Bacteria</taxon>
        <taxon>Pseudomonadati</taxon>
        <taxon>Pseudomonadota</taxon>
        <taxon>Gammaproteobacteria</taxon>
        <taxon>Alteromonadales</taxon>
        <taxon>Alteromonadaceae</taxon>
        <taxon>Brumicola</taxon>
    </lineage>
</organism>
<dbReference type="AlphaFoldDB" id="A0AAW8QW49"/>
<dbReference type="RefSeq" id="WP_311359834.1">
    <property type="nucleotide sequence ID" value="NZ_JAVRIE010000001.1"/>
</dbReference>
<proteinExistence type="predicted"/>
<gene>
    <name evidence="1" type="ORF">RM544_00550</name>
</gene>
<comment type="caution">
    <text evidence="1">The sequence shown here is derived from an EMBL/GenBank/DDBJ whole genome shotgun (WGS) entry which is preliminary data.</text>
</comment>
<keyword evidence="2" id="KW-1185">Reference proteome</keyword>
<evidence type="ECO:0000313" key="2">
    <source>
        <dbReference type="Proteomes" id="UP001249020"/>
    </source>
</evidence>
<dbReference type="EMBL" id="JAVRIE010000001">
    <property type="protein sequence ID" value="MDT0581019.1"/>
    <property type="molecule type" value="Genomic_DNA"/>
</dbReference>
<sequence length="91" mass="10815">MYQLYGVEQNSVSELCLNKAEDDAKKYINLPLQVQRFIKLFFSYPRGYCRPEHAEGSVDIEAHMIKCRQFTDIDYKFFHFDNQSNRIIVLS</sequence>
<dbReference type="Proteomes" id="UP001249020">
    <property type="component" value="Unassembled WGS sequence"/>
</dbReference>
<accession>A0AAW8QW49</accession>
<reference evidence="1 2" key="1">
    <citation type="submission" date="2023-09" db="EMBL/GenBank/DDBJ databases">
        <authorList>
            <person name="Rey-Velasco X."/>
        </authorList>
    </citation>
    <scope>NUCLEOTIDE SEQUENCE [LARGE SCALE GENOMIC DNA]</scope>
    <source>
        <strain evidence="1 2">W409</strain>
    </source>
</reference>
<evidence type="ECO:0000313" key="1">
    <source>
        <dbReference type="EMBL" id="MDT0581019.1"/>
    </source>
</evidence>
<protein>
    <submittedName>
        <fullName evidence="1">Uncharacterized protein</fullName>
    </submittedName>
</protein>
<name>A0AAW8QW49_9ALTE</name>